<dbReference type="PIRSF" id="PIRSF002070">
    <property type="entry name" value="SSB"/>
    <property type="match status" value="1"/>
</dbReference>
<evidence type="ECO:0000313" key="3">
    <source>
        <dbReference type="EMBL" id="CBI00459.1"/>
    </source>
</evidence>
<keyword evidence="1 3" id="KW-0238">DNA-binding</keyword>
<feature type="region of interest" description="Disordered" evidence="2">
    <location>
        <begin position="110"/>
        <end position="130"/>
    </location>
</feature>
<dbReference type="GO" id="GO:0042645">
    <property type="term" value="C:mitochondrial nucleoid"/>
    <property type="evidence" value="ECO:0007669"/>
    <property type="project" value="TreeGrafter"/>
</dbReference>
<reference evidence="3" key="1">
    <citation type="submission" date="2009-10" db="EMBL/GenBank/DDBJ databases">
        <title>Diversity of trophic interactions inside an arsenic-rich microbial ecosystem.</title>
        <authorList>
            <person name="Bertin P.N."/>
            <person name="Heinrich-Salmeron A."/>
            <person name="Pelletier E."/>
            <person name="Goulhen-Chollet F."/>
            <person name="Arsene-Ploetze F."/>
            <person name="Gallien S."/>
            <person name="Calteau A."/>
            <person name="Vallenet D."/>
            <person name="Casiot C."/>
            <person name="Chane-Woon-Ming B."/>
            <person name="Giloteaux L."/>
            <person name="Barakat M."/>
            <person name="Bonnefoy V."/>
            <person name="Bruneel O."/>
            <person name="Chandler M."/>
            <person name="Cleiss J."/>
            <person name="Duran R."/>
            <person name="Elbaz-Poulichet F."/>
            <person name="Fonknechten N."/>
            <person name="Lauga B."/>
            <person name="Mornico D."/>
            <person name="Ortet P."/>
            <person name="Schaeffer C."/>
            <person name="Siguier P."/>
            <person name="Alexander Thil Smith A."/>
            <person name="Van Dorsselaer A."/>
            <person name="Weissenbach J."/>
            <person name="Medigue C."/>
            <person name="Le Paslier D."/>
        </authorList>
    </citation>
    <scope>NUCLEOTIDE SEQUENCE</scope>
</reference>
<dbReference type="PROSITE" id="PS50935">
    <property type="entry name" value="SSB"/>
    <property type="match status" value="1"/>
</dbReference>
<dbReference type="Pfam" id="PF00436">
    <property type="entry name" value="SSB"/>
    <property type="match status" value="1"/>
</dbReference>
<dbReference type="NCBIfam" id="TIGR00621">
    <property type="entry name" value="ssb"/>
    <property type="match status" value="1"/>
</dbReference>
<dbReference type="PANTHER" id="PTHR10302:SF0">
    <property type="entry name" value="SINGLE-STRANDED DNA-BINDING PROTEIN, MITOCHONDRIAL"/>
    <property type="match status" value="1"/>
</dbReference>
<proteinExistence type="predicted"/>
<evidence type="ECO:0000256" key="1">
    <source>
        <dbReference type="ARBA" id="ARBA00023125"/>
    </source>
</evidence>
<evidence type="ECO:0000256" key="2">
    <source>
        <dbReference type="SAM" id="MobiDB-lite"/>
    </source>
</evidence>
<comment type="caution">
    <text evidence="3">The sequence shown here is derived from an EMBL/GenBank/DDBJ whole genome shotgun (WGS) entry which is preliminary data.</text>
</comment>
<feature type="compositionally biased region" description="Acidic residues" evidence="2">
    <location>
        <begin position="116"/>
        <end position="130"/>
    </location>
</feature>
<protein>
    <submittedName>
        <fullName evidence="3">Single-stranded DNA-binding protein</fullName>
    </submittedName>
</protein>
<dbReference type="AlphaFoldDB" id="E6PZV0"/>
<name>E6PZV0_9ZZZZ</name>
<dbReference type="InterPro" id="IPR000424">
    <property type="entry name" value="Primosome_PriB/ssb"/>
</dbReference>
<dbReference type="InterPro" id="IPR012340">
    <property type="entry name" value="NA-bd_OB-fold"/>
</dbReference>
<dbReference type="GO" id="GO:0006264">
    <property type="term" value="P:mitochondrial DNA replication"/>
    <property type="evidence" value="ECO:0007669"/>
    <property type="project" value="TreeGrafter"/>
</dbReference>
<accession>E6PZV0</accession>
<gene>
    <name evidence="3" type="ORF">CARN3_1463</name>
</gene>
<dbReference type="SUPFAM" id="SSF50249">
    <property type="entry name" value="Nucleic acid-binding proteins"/>
    <property type="match status" value="1"/>
</dbReference>
<dbReference type="CDD" id="cd04496">
    <property type="entry name" value="SSB_OBF"/>
    <property type="match status" value="1"/>
</dbReference>
<dbReference type="InterPro" id="IPR011344">
    <property type="entry name" value="ssDNA-bd"/>
</dbReference>
<organism evidence="3">
    <name type="scientific">mine drainage metagenome</name>
    <dbReference type="NCBI Taxonomy" id="410659"/>
    <lineage>
        <taxon>unclassified sequences</taxon>
        <taxon>metagenomes</taxon>
        <taxon>ecological metagenomes</taxon>
    </lineage>
</organism>
<dbReference type="EMBL" id="CABN01000139">
    <property type="protein sequence ID" value="CBI00459.1"/>
    <property type="molecule type" value="Genomic_DNA"/>
</dbReference>
<sequence length="130" mass="14700">MYLNRATLIGYLGNDAEVRNGKNNQNFTTFSVATKTSYKDKESGEYVSHTEWHRCIVFGKFGEFAATLKKGAHVQVEGEIRHTEYTPKKAKKPVRTDSVRVTSILKLDRAEKAAADEQDFEEIPGEEEAE</sequence>
<dbReference type="Gene3D" id="2.40.50.140">
    <property type="entry name" value="Nucleic acid-binding proteins"/>
    <property type="match status" value="1"/>
</dbReference>
<dbReference type="GO" id="GO:0003697">
    <property type="term" value="F:single-stranded DNA binding"/>
    <property type="evidence" value="ECO:0007669"/>
    <property type="project" value="InterPro"/>
</dbReference>
<dbReference type="PANTHER" id="PTHR10302">
    <property type="entry name" value="SINGLE-STRANDED DNA-BINDING PROTEIN"/>
    <property type="match status" value="1"/>
</dbReference>